<feature type="compositionally biased region" description="Basic and acidic residues" evidence="8">
    <location>
        <begin position="764"/>
        <end position="779"/>
    </location>
</feature>
<evidence type="ECO:0000256" key="3">
    <source>
        <dbReference type="ARBA" id="ARBA00022723"/>
    </source>
</evidence>
<keyword evidence="3 7" id="KW-0479">Metal-binding</keyword>
<feature type="domain" description="DUF1965" evidence="10">
    <location>
        <begin position="235"/>
        <end position="299"/>
    </location>
</feature>
<dbReference type="InterPro" id="IPR016182">
    <property type="entry name" value="Cu_amine_oxidase_N-reg"/>
</dbReference>
<comment type="cofactor">
    <cofactor evidence="7">
        <name>Cu cation</name>
        <dbReference type="ChEBI" id="CHEBI:23378"/>
    </cofactor>
    <text evidence="7">Contains 1 topaquinone per subunit.</text>
</comment>
<keyword evidence="12" id="KW-1185">Reference proteome</keyword>
<comment type="cofactor">
    <cofactor evidence="1">
        <name>Cu cation</name>
        <dbReference type="ChEBI" id="CHEBI:23378"/>
    </cofactor>
</comment>
<evidence type="ECO:0000259" key="9">
    <source>
        <dbReference type="Pfam" id="PF01179"/>
    </source>
</evidence>
<dbReference type="PRINTS" id="PR00766">
    <property type="entry name" value="CUDAOXIDASE"/>
</dbReference>
<dbReference type="Pfam" id="PF09248">
    <property type="entry name" value="DUF1965"/>
    <property type="match status" value="1"/>
</dbReference>
<comment type="similarity">
    <text evidence="2 7">Belongs to the copper/topaquinone oxidase family.</text>
</comment>
<keyword evidence="5 7" id="KW-0560">Oxidoreductase</keyword>
<proteinExistence type="inferred from homology"/>
<dbReference type="Proteomes" id="UP001430848">
    <property type="component" value="Unassembled WGS sequence"/>
</dbReference>
<dbReference type="Gene3D" id="3.10.450.40">
    <property type="match status" value="2"/>
</dbReference>
<dbReference type="SUPFAM" id="SSF49998">
    <property type="entry name" value="Amine oxidase catalytic domain"/>
    <property type="match status" value="1"/>
</dbReference>
<keyword evidence="6 7" id="KW-0186">Copper</keyword>
<dbReference type="PANTHER" id="PTHR10638:SF20">
    <property type="entry name" value="AMINE OXIDASE"/>
    <property type="match status" value="1"/>
</dbReference>
<evidence type="ECO:0000256" key="4">
    <source>
        <dbReference type="ARBA" id="ARBA00022772"/>
    </source>
</evidence>
<dbReference type="EC" id="1.4.3.-" evidence="7"/>
<sequence>MERRSRSLVALFAAVVFVVTAGFLLRPGRDGSQHVDVEPASPSRFRAPKQNVWSDLTRREADEVYGFLLKEWADLNLTETPKDAGDNFIVTLETLQPNKSHALPYILEDRNRPDRYAKVVLSHNTEEGPLLTYYAVGPLPVSAHTGVQPLVYPFNSGRSSVPNLMADFAGSAQFALSLAENISDITTELLGAKANLENPCDPNALQAFPRFTRLEPDLVVGWIQFFRPGMGSSGRTLLPQGLYVRVDASKDVSQWKVGEWFYNGQMFDSVENLRSAIRDPDSGFLKTRPNLDGHWTDTEDFDARPDGRELPPPISIQPLGPRYKLDKTEKYVSWFGFEFYLTTTQATGVSVFDIRFKGERVMYELSLQEALAHYAGDDPMAGGQEFLDAFFGMGSMAFELVPGYDCPAYADYLDTEIHRSGKTERLPNNICIFEFTSDYLLSRHTAQYSVTASRNTFLTIRSVSTVGNYDYTIDYTFYLDGAIEVKVRASGYIYGAFYANNPYKNEDEYGHRVHEALSSSLHDHVINFKADLDVAGSANDMVRLAVEPTTTSYPWDQPYVKERNTMHLKEYPVTHEAGLDWPKNSGEFFLVYSADAKNAWGERKGYRVVSGTGMGNTPHLTVLNSTSLGASARWAERDIWVVRRKDEEPRAADPLSFLDTLNPLVDFGGIADGEDLERGDGYDGDLVVYFNVGSHHVPHSGDIPNTLMHTSASSVMFVPHNFADRDPSRESVQGVRLQLKGTKSGGFAGFPGLNPDDEDQSSTDDLRSREKRGGKDKGGYKIHEGANYFGTPYTEGVHVPLEALEPNLEERYESEEIRVSDLGLNGSAAGLWLP</sequence>
<dbReference type="EMBL" id="JAKNSF020000074">
    <property type="protein sequence ID" value="KAK7720535.1"/>
    <property type="molecule type" value="Genomic_DNA"/>
</dbReference>
<evidence type="ECO:0000256" key="2">
    <source>
        <dbReference type="ARBA" id="ARBA00007983"/>
    </source>
</evidence>
<evidence type="ECO:0000313" key="12">
    <source>
        <dbReference type="Proteomes" id="UP001430848"/>
    </source>
</evidence>
<feature type="domain" description="Copper amine oxidase catalytic" evidence="9">
    <location>
        <begin position="315"/>
        <end position="728"/>
    </location>
</feature>
<dbReference type="InterPro" id="IPR015798">
    <property type="entry name" value="Cu_amine_oxidase_C"/>
</dbReference>
<evidence type="ECO:0000256" key="1">
    <source>
        <dbReference type="ARBA" id="ARBA00001935"/>
    </source>
</evidence>
<keyword evidence="4 7" id="KW-0801">TPQ</keyword>
<evidence type="ECO:0000313" key="11">
    <source>
        <dbReference type="EMBL" id="KAK7720535.1"/>
    </source>
</evidence>
<evidence type="ECO:0000256" key="8">
    <source>
        <dbReference type="SAM" id="MobiDB-lite"/>
    </source>
</evidence>
<comment type="PTM">
    <text evidence="7">Topaquinone (TPQ) is generated by copper-dependent autoxidation of a specific tyrosyl residue.</text>
</comment>
<organism evidence="11 12">
    <name type="scientific">Diaporthe eres</name>
    <name type="common">Phomopsis oblonga</name>
    <dbReference type="NCBI Taxonomy" id="83184"/>
    <lineage>
        <taxon>Eukaryota</taxon>
        <taxon>Fungi</taxon>
        <taxon>Dikarya</taxon>
        <taxon>Ascomycota</taxon>
        <taxon>Pezizomycotina</taxon>
        <taxon>Sordariomycetes</taxon>
        <taxon>Sordariomycetidae</taxon>
        <taxon>Diaporthales</taxon>
        <taxon>Diaporthaceae</taxon>
        <taxon>Diaporthe</taxon>
        <taxon>Diaporthe eres species complex</taxon>
    </lineage>
</organism>
<dbReference type="PANTHER" id="PTHR10638">
    <property type="entry name" value="COPPER AMINE OXIDASE"/>
    <property type="match status" value="1"/>
</dbReference>
<dbReference type="Pfam" id="PF01179">
    <property type="entry name" value="Cu_amine_oxid"/>
    <property type="match status" value="1"/>
</dbReference>
<accession>A0ABR1NYV1</accession>
<evidence type="ECO:0000256" key="5">
    <source>
        <dbReference type="ARBA" id="ARBA00023002"/>
    </source>
</evidence>
<protein>
    <recommendedName>
        <fullName evidence="7">Amine oxidase</fullName>
        <ecNumber evidence="7">1.4.3.-</ecNumber>
    </recommendedName>
</protein>
<dbReference type="InterPro" id="IPR036460">
    <property type="entry name" value="Cu_amine_oxidase_C_sf"/>
</dbReference>
<evidence type="ECO:0000256" key="7">
    <source>
        <dbReference type="RuleBase" id="RU000672"/>
    </source>
</evidence>
<evidence type="ECO:0000256" key="6">
    <source>
        <dbReference type="ARBA" id="ARBA00023008"/>
    </source>
</evidence>
<dbReference type="SUPFAM" id="SSF54416">
    <property type="entry name" value="Amine oxidase N-terminal region"/>
    <property type="match status" value="2"/>
</dbReference>
<gene>
    <name evidence="11" type="ORF">SLS63_009753</name>
</gene>
<evidence type="ECO:0000259" key="10">
    <source>
        <dbReference type="Pfam" id="PF09248"/>
    </source>
</evidence>
<name>A0ABR1NYV1_DIAER</name>
<feature type="region of interest" description="Disordered" evidence="8">
    <location>
        <begin position="742"/>
        <end position="779"/>
    </location>
</feature>
<dbReference type="InterPro" id="IPR000269">
    <property type="entry name" value="Cu_amine_oxidase"/>
</dbReference>
<comment type="caution">
    <text evidence="11">The sequence shown here is derived from an EMBL/GenBank/DDBJ whole genome shotgun (WGS) entry which is preliminary data.</text>
</comment>
<dbReference type="Gene3D" id="2.70.98.20">
    <property type="entry name" value="Copper amine oxidase, catalytic domain"/>
    <property type="match status" value="1"/>
</dbReference>
<dbReference type="InterPro" id="IPR015328">
    <property type="entry name" value="DUF1965"/>
</dbReference>
<reference evidence="11 12" key="1">
    <citation type="submission" date="2024-02" db="EMBL/GenBank/DDBJ databases">
        <title>De novo assembly and annotation of 12 fungi associated with fruit tree decline syndrome in Ontario, Canada.</title>
        <authorList>
            <person name="Sulman M."/>
            <person name="Ellouze W."/>
            <person name="Ilyukhin E."/>
        </authorList>
    </citation>
    <scope>NUCLEOTIDE SEQUENCE [LARGE SCALE GENOMIC DNA]</scope>
    <source>
        <strain evidence="11 12">M169</strain>
    </source>
</reference>